<dbReference type="Gene3D" id="3.60.10.10">
    <property type="entry name" value="Endonuclease/exonuclease/phosphatase"/>
    <property type="match status" value="1"/>
</dbReference>
<dbReference type="EMBL" id="MN740175">
    <property type="protein sequence ID" value="QHT92068.1"/>
    <property type="molecule type" value="Genomic_DNA"/>
</dbReference>
<feature type="compositionally biased region" description="Basic residues" evidence="9">
    <location>
        <begin position="468"/>
        <end position="494"/>
    </location>
</feature>
<evidence type="ECO:0000256" key="8">
    <source>
        <dbReference type="ARBA" id="ARBA00023204"/>
    </source>
</evidence>
<reference evidence="11" key="1">
    <citation type="journal article" date="2020" name="Nature">
        <title>Giant virus diversity and host interactions through global metagenomics.</title>
        <authorList>
            <person name="Schulz F."/>
            <person name="Roux S."/>
            <person name="Paez-Espino D."/>
            <person name="Jungbluth S."/>
            <person name="Walsh D.A."/>
            <person name="Denef V.J."/>
            <person name="McMahon K.D."/>
            <person name="Konstantinidis K.T."/>
            <person name="Eloe-Fadrosh E.A."/>
            <person name="Kyrpides N.C."/>
            <person name="Woyke T."/>
        </authorList>
    </citation>
    <scope>NUCLEOTIDE SEQUENCE</scope>
    <source>
        <strain evidence="11">GVMAG-M-3300023184-86</strain>
    </source>
</reference>
<dbReference type="InterPro" id="IPR005135">
    <property type="entry name" value="Endo/exonuclease/phosphatase"/>
</dbReference>
<evidence type="ECO:0000256" key="5">
    <source>
        <dbReference type="ARBA" id="ARBA00022763"/>
    </source>
</evidence>
<protein>
    <recommendedName>
        <fullName evidence="10">Endonuclease/exonuclease/phosphatase domain-containing protein</fullName>
    </recommendedName>
</protein>
<name>A0A6C0IFV6_9ZZZZ</name>
<keyword evidence="7" id="KW-0460">Magnesium</keyword>
<sequence length="494" mass="57362">MKNKKSKKYTNKKGGWGNFTRNCSENKSECGPDTINFGLCVDKNRPELCNSLDYDISNPDIISLSNLQVDDVVEYNQNVIRGKEKRYSPDHFIEPCINKEGDNERVTVIDNTTGEDIPQNFSIVTMNALGIYMEKHPDPSEIDGAGNYHGTNPRLLIMSLRAKMMRDYLKAEQPDIVCFQEMSLFYFNFLYKDGLEQIYPHYYEKDLPESMMKRDIYKEKDVDVFILSKFKPKKLSFYALKGNLDYTDSLGVFEFNNLVIIDVYLQAGSKASPGQKYFWKDYSRCRSQQISFIQNLISKIENIREKGLIILGDFNFDLNSVETEDSKNWPESFILQGLRLLDSWVAINGPDGKIKGNETWKSGLTENTDKNTLRYNSKLEEKMFRYDGIFSNEKLRPRESMVILDNPLALTRENEIRAYEETIIPNTIKKIPELFARIRKNGYGNYDLFASDHFGVSSHFSFNSSGGKKNKKTKKYRRKSINYRKSRKSIKSRK</sequence>
<keyword evidence="3" id="KW-0540">Nuclease</keyword>
<dbReference type="GO" id="GO:0046872">
    <property type="term" value="F:metal ion binding"/>
    <property type="evidence" value="ECO:0007669"/>
    <property type="project" value="UniProtKB-KW"/>
</dbReference>
<accession>A0A6C0IFV6</accession>
<evidence type="ECO:0000313" key="11">
    <source>
        <dbReference type="EMBL" id="QHT92068.1"/>
    </source>
</evidence>
<feature type="domain" description="Endonuclease/exonuclease/phosphatase" evidence="10">
    <location>
        <begin position="158"/>
        <end position="333"/>
    </location>
</feature>
<evidence type="ECO:0000256" key="2">
    <source>
        <dbReference type="ARBA" id="ARBA00001946"/>
    </source>
</evidence>
<dbReference type="SUPFAM" id="SSF56219">
    <property type="entry name" value="DNase I-like"/>
    <property type="match status" value="1"/>
</dbReference>
<evidence type="ECO:0000259" key="10">
    <source>
        <dbReference type="Pfam" id="PF03372"/>
    </source>
</evidence>
<evidence type="ECO:0000256" key="4">
    <source>
        <dbReference type="ARBA" id="ARBA00022723"/>
    </source>
</evidence>
<comment type="cofactor">
    <cofactor evidence="1">
        <name>Mn(2+)</name>
        <dbReference type="ChEBI" id="CHEBI:29035"/>
    </cofactor>
</comment>
<dbReference type="GO" id="GO:0016787">
    <property type="term" value="F:hydrolase activity"/>
    <property type="evidence" value="ECO:0007669"/>
    <property type="project" value="UniProtKB-KW"/>
</dbReference>
<dbReference type="AlphaFoldDB" id="A0A6C0IFV6"/>
<dbReference type="InterPro" id="IPR051547">
    <property type="entry name" value="TDP2-like"/>
</dbReference>
<evidence type="ECO:0000256" key="3">
    <source>
        <dbReference type="ARBA" id="ARBA00022722"/>
    </source>
</evidence>
<keyword evidence="8" id="KW-0234">DNA repair</keyword>
<proteinExistence type="predicted"/>
<feature type="region of interest" description="Disordered" evidence="9">
    <location>
        <begin position="461"/>
        <end position="494"/>
    </location>
</feature>
<dbReference type="GO" id="GO:0004518">
    <property type="term" value="F:nuclease activity"/>
    <property type="evidence" value="ECO:0007669"/>
    <property type="project" value="UniProtKB-KW"/>
</dbReference>
<evidence type="ECO:0000256" key="6">
    <source>
        <dbReference type="ARBA" id="ARBA00022801"/>
    </source>
</evidence>
<dbReference type="Pfam" id="PF03372">
    <property type="entry name" value="Exo_endo_phos"/>
    <property type="match status" value="1"/>
</dbReference>
<evidence type="ECO:0000256" key="1">
    <source>
        <dbReference type="ARBA" id="ARBA00001936"/>
    </source>
</evidence>
<keyword evidence="5" id="KW-0227">DNA damage</keyword>
<keyword evidence="4" id="KW-0479">Metal-binding</keyword>
<keyword evidence="6" id="KW-0378">Hydrolase</keyword>
<dbReference type="PANTHER" id="PTHR15822:SF4">
    <property type="entry name" value="TYROSYL-DNA PHOSPHODIESTERASE 2"/>
    <property type="match status" value="1"/>
</dbReference>
<dbReference type="InterPro" id="IPR036691">
    <property type="entry name" value="Endo/exonu/phosph_ase_sf"/>
</dbReference>
<evidence type="ECO:0000256" key="7">
    <source>
        <dbReference type="ARBA" id="ARBA00022842"/>
    </source>
</evidence>
<dbReference type="GO" id="GO:0006281">
    <property type="term" value="P:DNA repair"/>
    <property type="evidence" value="ECO:0007669"/>
    <property type="project" value="UniProtKB-KW"/>
</dbReference>
<dbReference type="PANTHER" id="PTHR15822">
    <property type="entry name" value="TRAF AND TNF RECEPTOR-ASSOCIATED PROTEIN"/>
    <property type="match status" value="1"/>
</dbReference>
<evidence type="ECO:0000256" key="9">
    <source>
        <dbReference type="SAM" id="MobiDB-lite"/>
    </source>
</evidence>
<organism evidence="11">
    <name type="scientific">viral metagenome</name>
    <dbReference type="NCBI Taxonomy" id="1070528"/>
    <lineage>
        <taxon>unclassified sequences</taxon>
        <taxon>metagenomes</taxon>
        <taxon>organismal metagenomes</taxon>
    </lineage>
</organism>
<comment type="cofactor">
    <cofactor evidence="2">
        <name>Mg(2+)</name>
        <dbReference type="ChEBI" id="CHEBI:18420"/>
    </cofactor>
</comment>